<dbReference type="GO" id="GO:0050660">
    <property type="term" value="F:flavin adenine dinucleotide binding"/>
    <property type="evidence" value="ECO:0007669"/>
    <property type="project" value="InterPro"/>
</dbReference>
<feature type="domain" description="Acyl-CoA dehydrogenase/oxidase C-terminal" evidence="6">
    <location>
        <begin position="235"/>
        <end position="381"/>
    </location>
</feature>
<dbReference type="PANTHER" id="PTHR43884:SF12">
    <property type="entry name" value="ISOVALERYL-COA DEHYDROGENASE, MITOCHONDRIAL-RELATED"/>
    <property type="match status" value="1"/>
</dbReference>
<dbReference type="Pfam" id="PF02771">
    <property type="entry name" value="Acyl-CoA_dh_N"/>
    <property type="match status" value="1"/>
</dbReference>
<sequence length="390" mass="42406">MDFARTEEQRLLIDTARRVGEKFGLDYWRTLDANKEFPKAAWEEICNAGLCGIAIPEEYGGAGLGMTELAMAVEALCAAGGGSTLSQMFMCNPIFGGITLTKFGTPDMKRELLPKLVSGKATFAMALTEPDAGTNTLALKAFARAEGSGWRLNGQKIWITAVPQATKILAVARTTKAEDVRSKVDGISLFLIDQDRDGISHQAIEKVGTNTLPSSAVFFEDVRVDGHELVGTLDGGFRQLLDVLNTERIVTTSGLVATAELAIRLAVSYAKDRKIFNGQPIGAYQGVQFPLAEAHIQAECARLMNHKAATLYDQGQPYGSEANMAKWLAGHAAGLATDRAIQTLGGMGYSKEFHVERLWRDARLFRFAPVAEEMVLNFVAQHDLGLPRSY</sequence>
<dbReference type="InterPro" id="IPR009100">
    <property type="entry name" value="AcylCoA_DH/oxidase_NM_dom_sf"/>
</dbReference>
<evidence type="ECO:0000256" key="5">
    <source>
        <dbReference type="RuleBase" id="RU362125"/>
    </source>
</evidence>
<dbReference type="InterPro" id="IPR006091">
    <property type="entry name" value="Acyl-CoA_Oxase/DH_mid-dom"/>
</dbReference>
<reference evidence="9 10" key="1">
    <citation type="submission" date="2020-10" db="EMBL/GenBank/DDBJ databases">
        <title>Degradation of 1,4-Dioxane by Xanthobacter sp. YN2, via a Novel Group-2 Soluble Di-Iron Monooxygenase.</title>
        <authorList>
            <person name="Ma F."/>
            <person name="Wang Y."/>
            <person name="Yang J."/>
            <person name="Guo H."/>
            <person name="Su D."/>
            <person name="Yu L."/>
        </authorList>
    </citation>
    <scope>NUCLEOTIDE SEQUENCE [LARGE SCALE GENOMIC DNA]</scope>
    <source>
        <strain evidence="9 10">YN2</strain>
    </source>
</reference>
<dbReference type="SUPFAM" id="SSF47203">
    <property type="entry name" value="Acyl-CoA dehydrogenase C-terminal domain-like"/>
    <property type="match status" value="1"/>
</dbReference>
<evidence type="ECO:0000313" key="10">
    <source>
        <dbReference type="Proteomes" id="UP000596427"/>
    </source>
</evidence>
<dbReference type="InterPro" id="IPR006089">
    <property type="entry name" value="Acyl-CoA_DH_CS"/>
</dbReference>
<accession>A0A974PT93</accession>
<dbReference type="PANTHER" id="PTHR43884">
    <property type="entry name" value="ACYL-COA DEHYDROGENASE"/>
    <property type="match status" value="1"/>
</dbReference>
<proteinExistence type="inferred from homology"/>
<evidence type="ECO:0000259" key="8">
    <source>
        <dbReference type="Pfam" id="PF02771"/>
    </source>
</evidence>
<dbReference type="Gene3D" id="2.40.110.10">
    <property type="entry name" value="Butyryl-CoA Dehydrogenase, subunit A, domain 2"/>
    <property type="match status" value="1"/>
</dbReference>
<dbReference type="Gene3D" id="1.10.540.10">
    <property type="entry name" value="Acyl-CoA dehydrogenase/oxidase, N-terminal domain"/>
    <property type="match status" value="1"/>
</dbReference>
<keyword evidence="10" id="KW-1185">Reference proteome</keyword>
<dbReference type="Pfam" id="PF02770">
    <property type="entry name" value="Acyl-CoA_dh_M"/>
    <property type="match status" value="1"/>
</dbReference>
<feature type="domain" description="Acyl-CoA oxidase/dehydrogenase middle" evidence="7">
    <location>
        <begin position="124"/>
        <end position="222"/>
    </location>
</feature>
<dbReference type="Gene3D" id="1.20.140.10">
    <property type="entry name" value="Butyryl-CoA Dehydrogenase, subunit A, domain 3"/>
    <property type="match status" value="1"/>
</dbReference>
<name>A0A974PT93_9HYPH</name>
<evidence type="ECO:0000259" key="6">
    <source>
        <dbReference type="Pfam" id="PF00441"/>
    </source>
</evidence>
<dbReference type="PROSITE" id="PS00073">
    <property type="entry name" value="ACYL_COA_DH_2"/>
    <property type="match status" value="1"/>
</dbReference>
<dbReference type="EMBL" id="CP063362">
    <property type="protein sequence ID" value="QRG09300.1"/>
    <property type="molecule type" value="Genomic_DNA"/>
</dbReference>
<protein>
    <submittedName>
        <fullName evidence="9">Acyl-CoA/acyl-ACP dehydrogenase</fullName>
    </submittedName>
</protein>
<dbReference type="GO" id="GO:0003995">
    <property type="term" value="F:acyl-CoA dehydrogenase activity"/>
    <property type="evidence" value="ECO:0007669"/>
    <property type="project" value="InterPro"/>
</dbReference>
<keyword evidence="5" id="KW-0560">Oxidoreductase</keyword>
<evidence type="ECO:0000256" key="4">
    <source>
        <dbReference type="ARBA" id="ARBA00022827"/>
    </source>
</evidence>
<evidence type="ECO:0000256" key="2">
    <source>
        <dbReference type="ARBA" id="ARBA00009347"/>
    </source>
</evidence>
<feature type="domain" description="Acyl-CoA dehydrogenase/oxidase N-terminal" evidence="8">
    <location>
        <begin position="6"/>
        <end position="120"/>
    </location>
</feature>
<evidence type="ECO:0000313" key="9">
    <source>
        <dbReference type="EMBL" id="QRG09300.1"/>
    </source>
</evidence>
<comment type="similarity">
    <text evidence="2 5">Belongs to the acyl-CoA dehydrogenase family.</text>
</comment>
<evidence type="ECO:0000256" key="3">
    <source>
        <dbReference type="ARBA" id="ARBA00022630"/>
    </source>
</evidence>
<keyword evidence="3 5" id="KW-0285">Flavoprotein</keyword>
<dbReference type="InterPro" id="IPR013786">
    <property type="entry name" value="AcylCoA_DH/ox_N"/>
</dbReference>
<dbReference type="InterPro" id="IPR036250">
    <property type="entry name" value="AcylCo_DH-like_C"/>
</dbReference>
<evidence type="ECO:0000259" key="7">
    <source>
        <dbReference type="Pfam" id="PF02770"/>
    </source>
</evidence>
<gene>
    <name evidence="9" type="ORF">EZH22_14215</name>
</gene>
<dbReference type="AlphaFoldDB" id="A0A974PT93"/>
<dbReference type="RefSeq" id="WP_203196224.1">
    <property type="nucleotide sequence ID" value="NZ_CP063362.1"/>
</dbReference>
<keyword evidence="4 5" id="KW-0274">FAD</keyword>
<evidence type="ECO:0000256" key="1">
    <source>
        <dbReference type="ARBA" id="ARBA00001974"/>
    </source>
</evidence>
<comment type="cofactor">
    <cofactor evidence="1 5">
        <name>FAD</name>
        <dbReference type="ChEBI" id="CHEBI:57692"/>
    </cofactor>
</comment>
<dbReference type="InterPro" id="IPR037069">
    <property type="entry name" value="AcylCoA_DH/ox_N_sf"/>
</dbReference>
<organism evidence="9 10">
    <name type="scientific">Xanthobacter dioxanivorans</name>
    <dbReference type="NCBI Taxonomy" id="2528964"/>
    <lineage>
        <taxon>Bacteria</taxon>
        <taxon>Pseudomonadati</taxon>
        <taxon>Pseudomonadota</taxon>
        <taxon>Alphaproteobacteria</taxon>
        <taxon>Hyphomicrobiales</taxon>
        <taxon>Xanthobacteraceae</taxon>
        <taxon>Xanthobacter</taxon>
    </lineage>
</organism>
<dbReference type="PIRSF" id="PIRSF016578">
    <property type="entry name" value="HsaA"/>
    <property type="match status" value="1"/>
</dbReference>
<dbReference type="InterPro" id="IPR009075">
    <property type="entry name" value="AcylCo_DH/oxidase_C"/>
</dbReference>
<dbReference type="KEGG" id="xdi:EZH22_14215"/>
<dbReference type="Pfam" id="PF00441">
    <property type="entry name" value="Acyl-CoA_dh_1"/>
    <property type="match status" value="1"/>
</dbReference>
<dbReference type="Proteomes" id="UP000596427">
    <property type="component" value="Chromosome"/>
</dbReference>
<dbReference type="SUPFAM" id="SSF56645">
    <property type="entry name" value="Acyl-CoA dehydrogenase NM domain-like"/>
    <property type="match status" value="1"/>
</dbReference>
<dbReference type="InterPro" id="IPR046373">
    <property type="entry name" value="Acyl-CoA_Oxase/DH_mid-dom_sf"/>
</dbReference>